<reference evidence="2" key="1">
    <citation type="submission" date="2014-11" db="EMBL/GenBank/DDBJ databases">
        <authorList>
            <person name="Otto D Thomas"/>
            <person name="Naeem Raeece"/>
        </authorList>
    </citation>
    <scope>NUCLEOTIDE SEQUENCE</scope>
</reference>
<dbReference type="EMBL" id="CDMZ01004946">
    <property type="protein sequence ID" value="CEM51429.1"/>
    <property type="molecule type" value="Genomic_DNA"/>
</dbReference>
<sequence length="337" mass="38049">MKDLTSAAFFAVEWVDEDTLVAGGLATVKNETCLLLLQLQLDIDDREREAEGSPRRGEEEFDGENGGEIRSKFRIQVIHLDPQKSYCRSLAVYTERNTLESDPHPLLACGHQSGGLTVYRLFPRGSFFSHVTGLKERRRATGEDLREREHFYLPDDPDGKFGHFSFNRVMAVAFCEGVKVKQMGSAESRVGVRKSDGESVVQMRNRKGKGDKKFRTSRGVLSAECHESSAEVFLASFAQPSLRVARIPLDPEDAEESQKKLHDFVERRGGQGRDGENEGRDSCASVRTTDTAYFDRSQVHSSFHTERLYEKHEGFCSTAEWDQRGERLLSVSHDHGR</sequence>
<gene>
    <name evidence="2" type="ORF">Cvel_10613</name>
</gene>
<feature type="region of interest" description="Disordered" evidence="1">
    <location>
        <begin position="265"/>
        <end position="284"/>
    </location>
</feature>
<dbReference type="VEuPathDB" id="CryptoDB:Cvel_10613"/>
<proteinExistence type="predicted"/>
<evidence type="ECO:0000313" key="2">
    <source>
        <dbReference type="EMBL" id="CEM51429.1"/>
    </source>
</evidence>
<organism evidence="2">
    <name type="scientific">Chromera velia CCMP2878</name>
    <dbReference type="NCBI Taxonomy" id="1169474"/>
    <lineage>
        <taxon>Eukaryota</taxon>
        <taxon>Sar</taxon>
        <taxon>Alveolata</taxon>
        <taxon>Colpodellida</taxon>
        <taxon>Chromeraceae</taxon>
        <taxon>Chromera</taxon>
    </lineage>
</organism>
<dbReference type="AlphaFoldDB" id="A0A0G4I3G1"/>
<protein>
    <submittedName>
        <fullName evidence="2">Uncharacterized protein</fullName>
    </submittedName>
</protein>
<feature type="compositionally biased region" description="Basic and acidic residues" evidence="1">
    <location>
        <begin position="265"/>
        <end position="281"/>
    </location>
</feature>
<name>A0A0G4I3G1_9ALVE</name>
<evidence type="ECO:0000256" key="1">
    <source>
        <dbReference type="SAM" id="MobiDB-lite"/>
    </source>
</evidence>
<accession>A0A0G4I3G1</accession>